<keyword evidence="2" id="KW-1185">Reference proteome</keyword>
<dbReference type="Proteomes" id="UP000193986">
    <property type="component" value="Unassembled WGS sequence"/>
</dbReference>
<dbReference type="InParanoid" id="A0A1Y2AJ45"/>
<name>A0A1Y2AJ45_9TREE</name>
<dbReference type="AlphaFoldDB" id="A0A1Y2AJ45"/>
<sequence length="60" mass="6923">MLACCSQVTAYLDHVFAILGGLSYWINTYSPMLLVVENERRPHSVFFERYSPNCRLSHVS</sequence>
<protein>
    <submittedName>
        <fullName evidence="1">Uncharacterized protein</fullName>
    </submittedName>
</protein>
<comment type="caution">
    <text evidence="1">The sequence shown here is derived from an EMBL/GenBank/DDBJ whole genome shotgun (WGS) entry which is preliminary data.</text>
</comment>
<proteinExistence type="predicted"/>
<reference evidence="1 2" key="1">
    <citation type="submission" date="2016-07" db="EMBL/GenBank/DDBJ databases">
        <title>Pervasive Adenine N6-methylation of Active Genes in Fungi.</title>
        <authorList>
            <consortium name="DOE Joint Genome Institute"/>
            <person name="Mondo S.J."/>
            <person name="Dannebaum R.O."/>
            <person name="Kuo R.C."/>
            <person name="Labutti K."/>
            <person name="Haridas S."/>
            <person name="Kuo A."/>
            <person name="Salamov A."/>
            <person name="Ahrendt S.R."/>
            <person name="Lipzen A."/>
            <person name="Sullivan W."/>
            <person name="Andreopoulos W.B."/>
            <person name="Clum A."/>
            <person name="Lindquist E."/>
            <person name="Daum C."/>
            <person name="Ramamoorthy G.K."/>
            <person name="Gryganskyi A."/>
            <person name="Culley D."/>
            <person name="Magnuson J.K."/>
            <person name="James T.Y."/>
            <person name="O'Malley M.A."/>
            <person name="Stajich J.E."/>
            <person name="Spatafora J.W."/>
            <person name="Visel A."/>
            <person name="Grigoriev I.V."/>
        </authorList>
    </citation>
    <scope>NUCLEOTIDE SEQUENCE [LARGE SCALE GENOMIC DNA]</scope>
    <source>
        <strain evidence="1 2">68-887.2</strain>
    </source>
</reference>
<evidence type="ECO:0000313" key="2">
    <source>
        <dbReference type="Proteomes" id="UP000193986"/>
    </source>
</evidence>
<gene>
    <name evidence="1" type="ORF">BCR39DRAFT_551776</name>
</gene>
<evidence type="ECO:0000313" key="1">
    <source>
        <dbReference type="EMBL" id="ORY22320.1"/>
    </source>
</evidence>
<feature type="non-terminal residue" evidence="1">
    <location>
        <position position="60"/>
    </location>
</feature>
<accession>A0A1Y2AJ45</accession>
<organism evidence="1 2">
    <name type="scientific">Naematelia encephala</name>
    <dbReference type="NCBI Taxonomy" id="71784"/>
    <lineage>
        <taxon>Eukaryota</taxon>
        <taxon>Fungi</taxon>
        <taxon>Dikarya</taxon>
        <taxon>Basidiomycota</taxon>
        <taxon>Agaricomycotina</taxon>
        <taxon>Tremellomycetes</taxon>
        <taxon>Tremellales</taxon>
        <taxon>Naemateliaceae</taxon>
        <taxon>Naematelia</taxon>
    </lineage>
</organism>
<dbReference type="EMBL" id="MCFC01000095">
    <property type="protein sequence ID" value="ORY22320.1"/>
    <property type="molecule type" value="Genomic_DNA"/>
</dbReference>